<feature type="transmembrane region" description="Helical" evidence="8">
    <location>
        <begin position="111"/>
        <end position="134"/>
    </location>
</feature>
<dbReference type="STRING" id="426703.SAMN04488100_11525"/>
<dbReference type="OrthoDB" id="9811721at2"/>
<sequence length="355" mass="38053">MMDEIRRKQLTDKDIQKRLMRRLSHSHPTAWIFFTSGVILFLLMLLSLRFGAAELTWEMIGEAIWNFDATDTAHVILVDLRIPRVLAAAVVGASLAVSGVIMQALTLNPLASPSIMGVTSGSAFMIALGFALFPQLSHYQLIFWSFTGAALGAGMVFSIGFFTQRGLTPVKLALAGSAVSALLQSLSTMIAIHFDVARDMSFWYAGGVAGVRIESVTVIALIGIIGLFASLTLSRSLTILSLGEEMARGLGLRIGWIKLISLLIVLVLTGAAVSIAGAVGFIGLVIPHMTKKIVGLDYRWVLPISALFGASLLVLADIGARVINPPYETPVGTLTALIGVPFFLFLARKGGRGWK</sequence>
<dbReference type="PANTHER" id="PTHR30472">
    <property type="entry name" value="FERRIC ENTEROBACTIN TRANSPORT SYSTEM PERMEASE PROTEIN"/>
    <property type="match status" value="1"/>
</dbReference>
<dbReference type="FunFam" id="1.10.3470.10:FF:000001">
    <property type="entry name" value="Vitamin B12 ABC transporter permease BtuC"/>
    <property type="match status" value="1"/>
</dbReference>
<proteinExistence type="inferred from homology"/>
<keyword evidence="5 8" id="KW-0812">Transmembrane</keyword>
<dbReference type="Proteomes" id="UP000198548">
    <property type="component" value="Unassembled WGS sequence"/>
</dbReference>
<feature type="transmembrane region" description="Helical" evidence="8">
    <location>
        <begin position="30"/>
        <end position="50"/>
    </location>
</feature>
<dbReference type="GO" id="GO:0022857">
    <property type="term" value="F:transmembrane transporter activity"/>
    <property type="evidence" value="ECO:0007669"/>
    <property type="project" value="InterPro"/>
</dbReference>
<dbReference type="GO" id="GO:0005886">
    <property type="term" value="C:plasma membrane"/>
    <property type="evidence" value="ECO:0007669"/>
    <property type="project" value="UniProtKB-SubCell"/>
</dbReference>
<keyword evidence="7 8" id="KW-0472">Membrane</keyword>
<organism evidence="9 10">
    <name type="scientific">Alkalibacterium putridalgicola</name>
    <dbReference type="NCBI Taxonomy" id="426703"/>
    <lineage>
        <taxon>Bacteria</taxon>
        <taxon>Bacillati</taxon>
        <taxon>Bacillota</taxon>
        <taxon>Bacilli</taxon>
        <taxon>Lactobacillales</taxon>
        <taxon>Carnobacteriaceae</taxon>
        <taxon>Alkalibacterium</taxon>
    </lineage>
</organism>
<feature type="transmembrane region" description="Helical" evidence="8">
    <location>
        <begin position="298"/>
        <end position="323"/>
    </location>
</feature>
<dbReference type="CDD" id="cd06550">
    <property type="entry name" value="TM_ABC_iron-siderophores_like"/>
    <property type="match status" value="1"/>
</dbReference>
<evidence type="ECO:0000256" key="8">
    <source>
        <dbReference type="SAM" id="Phobius"/>
    </source>
</evidence>
<keyword evidence="3" id="KW-0813">Transport</keyword>
<feature type="transmembrane region" description="Helical" evidence="8">
    <location>
        <begin position="85"/>
        <end position="105"/>
    </location>
</feature>
<evidence type="ECO:0000256" key="4">
    <source>
        <dbReference type="ARBA" id="ARBA00022475"/>
    </source>
</evidence>
<dbReference type="InterPro" id="IPR037294">
    <property type="entry name" value="ABC_BtuC-like"/>
</dbReference>
<dbReference type="InterPro" id="IPR000522">
    <property type="entry name" value="ABC_transptr_permease_BtuC"/>
</dbReference>
<accession>A0A1H7U129</accession>
<feature type="transmembrane region" description="Helical" evidence="8">
    <location>
        <begin position="141"/>
        <end position="162"/>
    </location>
</feature>
<evidence type="ECO:0000256" key="6">
    <source>
        <dbReference type="ARBA" id="ARBA00022989"/>
    </source>
</evidence>
<evidence type="ECO:0000313" key="10">
    <source>
        <dbReference type="Proteomes" id="UP000198548"/>
    </source>
</evidence>
<comment type="similarity">
    <text evidence="2">Belongs to the binding-protein-dependent transport system permease family. FecCD subfamily.</text>
</comment>
<dbReference type="EMBL" id="FOBL01000015">
    <property type="protein sequence ID" value="SEL90802.1"/>
    <property type="molecule type" value="Genomic_DNA"/>
</dbReference>
<dbReference type="SUPFAM" id="SSF81345">
    <property type="entry name" value="ABC transporter involved in vitamin B12 uptake, BtuC"/>
    <property type="match status" value="1"/>
</dbReference>
<keyword evidence="4" id="KW-1003">Cell membrane</keyword>
<evidence type="ECO:0000256" key="3">
    <source>
        <dbReference type="ARBA" id="ARBA00022448"/>
    </source>
</evidence>
<comment type="subcellular location">
    <subcellularLocation>
        <location evidence="1">Cell membrane</location>
        <topology evidence="1">Multi-pass membrane protein</topology>
    </subcellularLocation>
</comment>
<dbReference type="Pfam" id="PF01032">
    <property type="entry name" value="FecCD"/>
    <property type="match status" value="1"/>
</dbReference>
<dbReference type="AlphaFoldDB" id="A0A1H7U129"/>
<name>A0A1H7U129_9LACT</name>
<feature type="transmembrane region" description="Helical" evidence="8">
    <location>
        <begin position="329"/>
        <end position="347"/>
    </location>
</feature>
<reference evidence="9 10" key="1">
    <citation type="submission" date="2016-10" db="EMBL/GenBank/DDBJ databases">
        <authorList>
            <person name="de Groot N.N."/>
        </authorList>
    </citation>
    <scope>NUCLEOTIDE SEQUENCE [LARGE SCALE GENOMIC DNA]</scope>
    <source>
        <strain evidence="9 10">DSM 19182</strain>
    </source>
</reference>
<dbReference type="PANTHER" id="PTHR30472:SF58">
    <property type="entry name" value="IRON(3+)-HYDROXAMATE IMPORT SYSTEM PERMEASE PROTEIN FHUB"/>
    <property type="match status" value="1"/>
</dbReference>
<gene>
    <name evidence="9" type="ORF">SAMN04488100_11525</name>
</gene>
<dbReference type="RefSeq" id="WP_091488204.1">
    <property type="nucleotide sequence ID" value="NZ_BJUX01000016.1"/>
</dbReference>
<evidence type="ECO:0000256" key="1">
    <source>
        <dbReference type="ARBA" id="ARBA00004651"/>
    </source>
</evidence>
<feature type="transmembrane region" description="Helical" evidence="8">
    <location>
        <begin position="174"/>
        <end position="194"/>
    </location>
</feature>
<keyword evidence="6 8" id="KW-1133">Transmembrane helix</keyword>
<evidence type="ECO:0000256" key="2">
    <source>
        <dbReference type="ARBA" id="ARBA00007935"/>
    </source>
</evidence>
<evidence type="ECO:0000256" key="7">
    <source>
        <dbReference type="ARBA" id="ARBA00023136"/>
    </source>
</evidence>
<protein>
    <submittedName>
        <fullName evidence="9">Iron complex transport system permease protein</fullName>
    </submittedName>
</protein>
<evidence type="ECO:0000313" key="9">
    <source>
        <dbReference type="EMBL" id="SEL90802.1"/>
    </source>
</evidence>
<feature type="transmembrane region" description="Helical" evidence="8">
    <location>
        <begin position="254"/>
        <end position="286"/>
    </location>
</feature>
<dbReference type="GO" id="GO:0033214">
    <property type="term" value="P:siderophore-iron import into cell"/>
    <property type="evidence" value="ECO:0007669"/>
    <property type="project" value="TreeGrafter"/>
</dbReference>
<evidence type="ECO:0000256" key="5">
    <source>
        <dbReference type="ARBA" id="ARBA00022692"/>
    </source>
</evidence>
<feature type="transmembrane region" description="Helical" evidence="8">
    <location>
        <begin position="215"/>
        <end position="234"/>
    </location>
</feature>
<dbReference type="Gene3D" id="1.10.3470.10">
    <property type="entry name" value="ABC transporter involved in vitamin B12 uptake, BtuC"/>
    <property type="match status" value="1"/>
</dbReference>